<evidence type="ECO:0000259" key="1">
    <source>
        <dbReference type="SMART" id="SM00901"/>
    </source>
</evidence>
<proteinExistence type="predicted"/>
<sequence>MHKADKTINNLTELLELLKEDSKDIKTPIWFRGHANIGYKLIPGLFRYSKAPVETNLIEKFKQNATMLLNNNHIREIDWLFIMQHNGVPTRLLDWSESPLVALYFACSSDKKKDGALNMLLPIELNKKASIKQNYIVSINDTAIEQRYSPEAYKSETTSEMFPVAIICPRNSARIQAQAGTFTIFHRDKTPIEMIDGGKHVWRYKIPASSKDSILKELDLFGIDEFRLFPELPSLGSILKRNI</sequence>
<name>A0A1D7QKJ0_9SPHI</name>
<dbReference type="OrthoDB" id="9816036at2"/>
<dbReference type="AlphaFoldDB" id="A0A1D7QKJ0"/>
<accession>A0A1D7QKJ0</accession>
<dbReference type="EMBL" id="CP017141">
    <property type="protein sequence ID" value="AOM79194.1"/>
    <property type="molecule type" value="Genomic_DNA"/>
</dbReference>
<evidence type="ECO:0000313" key="3">
    <source>
        <dbReference type="Proteomes" id="UP000094313"/>
    </source>
</evidence>
<gene>
    <name evidence="2" type="ORF">BFS30_19695</name>
</gene>
<dbReference type="Proteomes" id="UP000094313">
    <property type="component" value="Chromosome"/>
</dbReference>
<protein>
    <recommendedName>
        <fullName evidence="1">FRG domain-containing protein</fullName>
    </recommendedName>
</protein>
<feature type="domain" description="FRG" evidence="1">
    <location>
        <begin position="25"/>
        <end position="118"/>
    </location>
</feature>
<dbReference type="RefSeq" id="WP_069380857.1">
    <property type="nucleotide sequence ID" value="NZ_CP017141.1"/>
</dbReference>
<dbReference type="InterPro" id="IPR014966">
    <property type="entry name" value="FRG-dom"/>
</dbReference>
<dbReference type="SMART" id="SM00901">
    <property type="entry name" value="FRG"/>
    <property type="match status" value="1"/>
</dbReference>
<keyword evidence="3" id="KW-1185">Reference proteome</keyword>
<organism evidence="2 3">
    <name type="scientific">Pedobacter steynii</name>
    <dbReference type="NCBI Taxonomy" id="430522"/>
    <lineage>
        <taxon>Bacteria</taxon>
        <taxon>Pseudomonadati</taxon>
        <taxon>Bacteroidota</taxon>
        <taxon>Sphingobacteriia</taxon>
        <taxon>Sphingobacteriales</taxon>
        <taxon>Sphingobacteriaceae</taxon>
        <taxon>Pedobacter</taxon>
    </lineage>
</organism>
<dbReference type="KEGG" id="psty:BFS30_19695"/>
<reference evidence="2 3" key="1">
    <citation type="submission" date="2016-08" db="EMBL/GenBank/DDBJ databases">
        <authorList>
            <person name="Seilhamer J.J."/>
        </authorList>
    </citation>
    <scope>NUCLEOTIDE SEQUENCE [LARGE SCALE GENOMIC DNA]</scope>
    <source>
        <strain evidence="2 3">DX4</strain>
    </source>
</reference>
<dbReference type="Pfam" id="PF08867">
    <property type="entry name" value="FRG"/>
    <property type="match status" value="1"/>
</dbReference>
<evidence type="ECO:0000313" key="2">
    <source>
        <dbReference type="EMBL" id="AOM79194.1"/>
    </source>
</evidence>